<sequence>MKHVPLSPKSSNTPPAPTSEAKATFLRILQHFFPTFKPAVGHSRTFLLQAYKQKVLSLILAYIPPKEFNSDCKESGDEAMEAAPNEVMESGNVSLAGINPNNPNITIDIILKLIYESHPKLCLPKTMNKKSAIV</sequence>
<keyword evidence="2" id="KW-1185">Reference proteome</keyword>
<accession>A0A0L6VVR6</accession>
<comment type="caution">
    <text evidence="1">The sequence shown here is derived from an EMBL/GenBank/DDBJ whole genome shotgun (WGS) entry which is preliminary data.</text>
</comment>
<evidence type="ECO:0000313" key="1">
    <source>
        <dbReference type="EMBL" id="KNZ64714.1"/>
    </source>
</evidence>
<name>A0A0L6VVR6_9BASI</name>
<dbReference type="EMBL" id="LAVV01000011">
    <property type="protein sequence ID" value="KNZ64714.1"/>
    <property type="molecule type" value="Genomic_DNA"/>
</dbReference>
<gene>
    <name evidence="1" type="ORF">VP01_1000g2</name>
</gene>
<protein>
    <submittedName>
        <fullName evidence="1">Uncharacterized protein</fullName>
    </submittedName>
</protein>
<dbReference type="OrthoDB" id="2511315at2759"/>
<dbReference type="AlphaFoldDB" id="A0A0L6VVR6"/>
<dbReference type="Proteomes" id="UP000037035">
    <property type="component" value="Unassembled WGS sequence"/>
</dbReference>
<proteinExistence type="predicted"/>
<reference evidence="1 2" key="1">
    <citation type="submission" date="2015-08" db="EMBL/GenBank/DDBJ databases">
        <title>Next Generation Sequencing and Analysis of the Genome of Puccinia sorghi L Schw, the Causal Agent of Maize Common Rust.</title>
        <authorList>
            <person name="Rochi L."/>
            <person name="Burguener G."/>
            <person name="Darino M."/>
            <person name="Turjanski A."/>
            <person name="Kreff E."/>
            <person name="Dieguez M.J."/>
            <person name="Sacco F."/>
        </authorList>
    </citation>
    <scope>NUCLEOTIDE SEQUENCE [LARGE SCALE GENOMIC DNA]</scope>
    <source>
        <strain evidence="1 2">RO10H11247</strain>
    </source>
</reference>
<evidence type="ECO:0000313" key="2">
    <source>
        <dbReference type="Proteomes" id="UP000037035"/>
    </source>
</evidence>
<organism evidence="1 2">
    <name type="scientific">Puccinia sorghi</name>
    <dbReference type="NCBI Taxonomy" id="27349"/>
    <lineage>
        <taxon>Eukaryota</taxon>
        <taxon>Fungi</taxon>
        <taxon>Dikarya</taxon>
        <taxon>Basidiomycota</taxon>
        <taxon>Pucciniomycotina</taxon>
        <taxon>Pucciniomycetes</taxon>
        <taxon>Pucciniales</taxon>
        <taxon>Pucciniaceae</taxon>
        <taxon>Puccinia</taxon>
    </lineage>
</organism>
<dbReference type="VEuPathDB" id="FungiDB:VP01_1000g2"/>